<sequence>SETRRGWGSFQNFTNVRPASPFQDFLEARGAAFASRCTCTCSLDFHLLVNLSREHSHLEIPSRSSLAGHRKRIGKRKAAERSLVDTPNMDTGPMRRGLEVYNTAPGTVPSSESGDASPARYIPVPRHLRIRPSWAEPLPVAFGGPPPSQFCGADAGLPALSRPAPIQAPRVLTAAPGLPTLPKHLQPHAHGPRRGPLAVASVRESSSDSVYPRRDGVGPPPATFPGTNVQPAACRDRGALDIPVGPLARAAHGQPSSLPLSGGAFKVQGGAALNEARQDSAKCPVGGPAERQSLRASILALPQVPARWAPPARVPQLKDRLLRAATTLDPGSTADWVGPQQTCDLASHAAAVEGRRLAREAEIWQAALVTSQKNQERRDAPRPEEQRASSIIAGRPIALVPCEEPSLSQQAVSRPPSAHVLPRPPQAPAMPPPPPPPPPPPAASRRGPGVPKPPEQKTGMQRPLTTAKAPPISTEELQAAARQLRVVKPDVRPQDNTAQPRAIEDELMQAIRNREYTLRPVVRSQPGTASGMGPTKHATFLCQTPPSLLDKIRQRQAHMRVDSGALWDRETSECC</sequence>
<organism evidence="2">
    <name type="scientific">Auxenochlorella protothecoides</name>
    <name type="common">Green microalga</name>
    <name type="synonym">Chlorella protothecoides</name>
    <dbReference type="NCBI Taxonomy" id="3075"/>
    <lineage>
        <taxon>Eukaryota</taxon>
        <taxon>Viridiplantae</taxon>
        <taxon>Chlorophyta</taxon>
        <taxon>core chlorophytes</taxon>
        <taxon>Trebouxiophyceae</taxon>
        <taxon>Chlorellales</taxon>
        <taxon>Chlorellaceae</taxon>
        <taxon>Auxenochlorella</taxon>
    </lineage>
</organism>
<feature type="region of interest" description="Disordered" evidence="1">
    <location>
        <begin position="404"/>
        <end position="472"/>
    </location>
</feature>
<accession>A0A1D1ZPT0</accession>
<reference evidence="2" key="1">
    <citation type="submission" date="2015-08" db="EMBL/GenBank/DDBJ databases">
        <authorList>
            <person name="Babu N.S."/>
            <person name="Beckwith C.J."/>
            <person name="Beseler K.G."/>
            <person name="Brison A."/>
            <person name="Carone J.V."/>
            <person name="Caskin T.P."/>
            <person name="Diamond M."/>
            <person name="Durham M.E."/>
            <person name="Foxe J.M."/>
            <person name="Go M."/>
            <person name="Henderson B.A."/>
            <person name="Jones I.B."/>
            <person name="McGettigan J.A."/>
            <person name="Micheletti S.J."/>
            <person name="Nasrallah M.E."/>
            <person name="Ortiz D."/>
            <person name="Piller C.R."/>
            <person name="Privatt S.R."/>
            <person name="Schneider S.L."/>
            <person name="Sharp S."/>
            <person name="Smith T.C."/>
            <person name="Stanton J.D."/>
            <person name="Ullery H.E."/>
            <person name="Wilson R.J."/>
            <person name="Serrano M.G."/>
            <person name="Buck G."/>
            <person name="Lee V."/>
            <person name="Wang Y."/>
            <person name="Carvalho R."/>
            <person name="Voegtly L."/>
            <person name="Shi R."/>
            <person name="Duckworth R."/>
            <person name="Johnson A."/>
            <person name="Loviza R."/>
            <person name="Walstead R."/>
            <person name="Shah Z."/>
            <person name="Kiflezghi M."/>
            <person name="Wade K."/>
            <person name="Ball S.L."/>
            <person name="Bradley K.W."/>
            <person name="Asai D.J."/>
            <person name="Bowman C.A."/>
            <person name="Russell D.A."/>
            <person name="Pope W.H."/>
            <person name="Jacobs-Sera D."/>
            <person name="Hendrix R.W."/>
            <person name="Hatfull G.F."/>
        </authorList>
    </citation>
    <scope>NUCLEOTIDE SEQUENCE</scope>
</reference>
<protein>
    <recommendedName>
        <fullName evidence="3">WH2 domain-containing protein</fullName>
    </recommendedName>
</protein>
<evidence type="ECO:0000256" key="1">
    <source>
        <dbReference type="SAM" id="MobiDB-lite"/>
    </source>
</evidence>
<feature type="region of interest" description="Disordered" evidence="1">
    <location>
        <begin position="371"/>
        <end position="392"/>
    </location>
</feature>
<evidence type="ECO:0000313" key="2">
    <source>
        <dbReference type="EMBL" id="JAT68879.1"/>
    </source>
</evidence>
<evidence type="ECO:0008006" key="3">
    <source>
        <dbReference type="Google" id="ProtNLM"/>
    </source>
</evidence>
<feature type="compositionally biased region" description="Pro residues" evidence="1">
    <location>
        <begin position="422"/>
        <end position="442"/>
    </location>
</feature>
<gene>
    <name evidence="2" type="ORF">g.20250</name>
</gene>
<dbReference type="EMBL" id="GDKF01009743">
    <property type="protein sequence ID" value="JAT68879.1"/>
    <property type="molecule type" value="Transcribed_RNA"/>
</dbReference>
<proteinExistence type="predicted"/>
<name>A0A1D1ZPT0_AUXPR</name>
<feature type="compositionally biased region" description="Basic and acidic residues" evidence="1">
    <location>
        <begin position="374"/>
        <end position="387"/>
    </location>
</feature>
<dbReference type="AlphaFoldDB" id="A0A1D1ZPT0"/>
<feature type="region of interest" description="Disordered" evidence="1">
    <location>
        <begin position="205"/>
        <end position="228"/>
    </location>
</feature>
<feature type="region of interest" description="Disordered" evidence="1">
    <location>
        <begin position="62"/>
        <end position="96"/>
    </location>
</feature>
<feature type="non-terminal residue" evidence="2">
    <location>
        <position position="1"/>
    </location>
</feature>